<feature type="transmembrane region" description="Helical" evidence="8">
    <location>
        <begin position="600"/>
        <end position="619"/>
    </location>
</feature>
<evidence type="ECO:0000259" key="9">
    <source>
        <dbReference type="Pfam" id="PF03176"/>
    </source>
</evidence>
<feature type="transmembrane region" description="Helical" evidence="8">
    <location>
        <begin position="335"/>
        <end position="356"/>
    </location>
</feature>
<evidence type="ECO:0000256" key="6">
    <source>
        <dbReference type="ARBA" id="ARBA00023136"/>
    </source>
</evidence>
<feature type="compositionally biased region" description="Polar residues" evidence="7">
    <location>
        <begin position="10"/>
        <end position="20"/>
    </location>
</feature>
<accession>A0A4R4ZFI1</accession>
<reference evidence="10 11" key="1">
    <citation type="submission" date="2019-03" db="EMBL/GenBank/DDBJ databases">
        <title>Draft genome sequences of novel Actinobacteria.</title>
        <authorList>
            <person name="Sahin N."/>
            <person name="Ay H."/>
            <person name="Saygin H."/>
        </authorList>
    </citation>
    <scope>NUCLEOTIDE SEQUENCE [LARGE SCALE GENOMIC DNA]</scope>
    <source>
        <strain evidence="10 11">7K502</strain>
    </source>
</reference>
<protein>
    <recommendedName>
        <fullName evidence="9">Membrane transport protein MMPL domain-containing protein</fullName>
    </recommendedName>
</protein>
<gene>
    <name evidence="10" type="ORF">E1288_05315</name>
</gene>
<feature type="transmembrane region" description="Helical" evidence="8">
    <location>
        <begin position="706"/>
        <end position="727"/>
    </location>
</feature>
<comment type="caution">
    <text evidence="10">The sequence shown here is derived from an EMBL/GenBank/DDBJ whole genome shotgun (WGS) entry which is preliminary data.</text>
</comment>
<proteinExistence type="inferred from homology"/>
<evidence type="ECO:0000256" key="7">
    <source>
        <dbReference type="SAM" id="MobiDB-lite"/>
    </source>
</evidence>
<evidence type="ECO:0000256" key="1">
    <source>
        <dbReference type="ARBA" id="ARBA00004651"/>
    </source>
</evidence>
<dbReference type="GO" id="GO:0005886">
    <property type="term" value="C:plasma membrane"/>
    <property type="evidence" value="ECO:0007669"/>
    <property type="project" value="UniProtKB-SubCell"/>
</dbReference>
<dbReference type="PANTHER" id="PTHR33406:SF6">
    <property type="entry name" value="MEMBRANE PROTEIN YDGH-RELATED"/>
    <property type="match status" value="1"/>
</dbReference>
<evidence type="ECO:0000256" key="8">
    <source>
        <dbReference type="SAM" id="Phobius"/>
    </source>
</evidence>
<evidence type="ECO:0000313" key="10">
    <source>
        <dbReference type="EMBL" id="TDD55222.1"/>
    </source>
</evidence>
<dbReference type="EMBL" id="SMKW01000004">
    <property type="protein sequence ID" value="TDD55222.1"/>
    <property type="molecule type" value="Genomic_DNA"/>
</dbReference>
<organism evidence="10 11">
    <name type="scientific">Saccharopolyspora elongata</name>
    <dbReference type="NCBI Taxonomy" id="2530387"/>
    <lineage>
        <taxon>Bacteria</taxon>
        <taxon>Bacillati</taxon>
        <taxon>Actinomycetota</taxon>
        <taxon>Actinomycetes</taxon>
        <taxon>Pseudonocardiales</taxon>
        <taxon>Pseudonocardiaceae</taxon>
        <taxon>Saccharopolyspora</taxon>
    </lineage>
</organism>
<evidence type="ECO:0000256" key="2">
    <source>
        <dbReference type="ARBA" id="ARBA00010157"/>
    </source>
</evidence>
<evidence type="ECO:0000256" key="5">
    <source>
        <dbReference type="ARBA" id="ARBA00022989"/>
    </source>
</evidence>
<feature type="transmembrane region" description="Helical" evidence="8">
    <location>
        <begin position="733"/>
        <end position="758"/>
    </location>
</feature>
<feature type="transmembrane region" description="Helical" evidence="8">
    <location>
        <begin position="626"/>
        <end position="650"/>
    </location>
</feature>
<keyword evidence="4 8" id="KW-0812">Transmembrane</keyword>
<dbReference type="Proteomes" id="UP000294947">
    <property type="component" value="Unassembled WGS sequence"/>
</dbReference>
<comment type="similarity">
    <text evidence="2">Belongs to the resistance-nodulation-cell division (RND) (TC 2.A.6) family. MmpL subfamily.</text>
</comment>
<dbReference type="Pfam" id="PF03176">
    <property type="entry name" value="MMPL"/>
    <property type="match status" value="2"/>
</dbReference>
<dbReference type="Gene3D" id="1.20.1640.10">
    <property type="entry name" value="Multidrug efflux transporter AcrB transmembrane domain"/>
    <property type="match status" value="2"/>
</dbReference>
<feature type="transmembrane region" description="Helical" evidence="8">
    <location>
        <begin position="656"/>
        <end position="685"/>
    </location>
</feature>
<feature type="transmembrane region" description="Helical" evidence="8">
    <location>
        <begin position="423"/>
        <end position="443"/>
    </location>
</feature>
<dbReference type="PANTHER" id="PTHR33406">
    <property type="entry name" value="MEMBRANE PROTEIN MJ1562-RELATED"/>
    <property type="match status" value="1"/>
</dbReference>
<evidence type="ECO:0000256" key="4">
    <source>
        <dbReference type="ARBA" id="ARBA00022692"/>
    </source>
</evidence>
<feature type="transmembrane region" description="Helical" evidence="8">
    <location>
        <begin position="241"/>
        <end position="271"/>
    </location>
</feature>
<name>A0A4R4ZFI1_9PSEU</name>
<comment type="subcellular location">
    <subcellularLocation>
        <location evidence="1">Cell membrane</location>
        <topology evidence="1">Multi-pass membrane protein</topology>
    </subcellularLocation>
</comment>
<dbReference type="InterPro" id="IPR004869">
    <property type="entry name" value="MMPL_dom"/>
</dbReference>
<dbReference type="OrthoDB" id="2365435at2"/>
<keyword evidence="6 8" id="KW-0472">Membrane</keyword>
<feature type="domain" description="Membrane transport protein MMPL" evidence="9">
    <location>
        <begin position="509"/>
        <end position="762"/>
    </location>
</feature>
<keyword evidence="11" id="KW-1185">Reference proteome</keyword>
<evidence type="ECO:0000256" key="3">
    <source>
        <dbReference type="ARBA" id="ARBA00022475"/>
    </source>
</evidence>
<feature type="domain" description="Membrane transport protein MMPL" evidence="9">
    <location>
        <begin position="183"/>
        <end position="414"/>
    </location>
</feature>
<feature type="region of interest" description="Disordered" evidence="7">
    <location>
        <begin position="1"/>
        <end position="20"/>
    </location>
</feature>
<dbReference type="InterPro" id="IPR050545">
    <property type="entry name" value="Mycobact_MmpL"/>
</dbReference>
<sequence length="772" mass="81305">MTWPKAATTGLPQRNSDASESTFLRAGRRLTRAVSENRKANPVHRRWAWRYARAVVAGRWLVLAALAGAVFAAVSFLPPLAQTGLGLSGVVGTESKAIRAQVQAVEQFRLPLLTRAAVVQHSPDGLDVYAQARVVLRALAVNKQALQGGSEGSLRLALPVLNRPELVPDGTGRTTTAVTYLFTDPGADFGEQNRAAHEYASTIDRAEDPDHLLGVTGTAPLQIEQAGLVHDNARWVEIGSIVAVALIVGFTFRSVLVPAVTLVTAVVAYVVANRVVAAGVELAGFTAPAQLEPVLVALALGVSTDYTIFLIAGLERRLGAGDDCRTAVRGAVAEYVPIVVVAGFTVAGGVLALIVSRTAIFRAFGPGLAATVLAALVVSIVLVPALLAVLGRWVFWPSRPRQRFIEEQRRDARWGVRLLTRRGGAAVVAGGIIALLVVAALPLRDLRESFSPMTALPHDNAVRVAWEGAAAGFAPGVLSPTEIIVHRQGVADDLSELGALQRGIDHQPGVARVFGPADFTLPAPLRQQVGVFLAPDGNFARFLVVLDADPLGAAAVEHLRHLTERMPGLVAESGLDGGALSYAGDTALGLSLIDSARSDILRVALAVAVVDLLLLAMFLRAWVVPLYLLGVGFLSVAATLGLTTLVFDYATESEGLIFFVPFAAGALLISFGSDYSIFSVGYVRAEARERPLSEAIAVAVPSSRRVIIAAGLALAASFGFVALVPLAQFRELAFALGVGILLDAFVVRSYLVPALIALQGGHRRDSGSEASR</sequence>
<feature type="transmembrane region" description="Helical" evidence="8">
    <location>
        <begin position="291"/>
        <end position="314"/>
    </location>
</feature>
<feature type="transmembrane region" description="Helical" evidence="8">
    <location>
        <begin position="368"/>
        <end position="395"/>
    </location>
</feature>
<keyword evidence="3" id="KW-1003">Cell membrane</keyword>
<keyword evidence="5 8" id="KW-1133">Transmembrane helix</keyword>
<dbReference type="SUPFAM" id="SSF82866">
    <property type="entry name" value="Multidrug efflux transporter AcrB transmembrane domain"/>
    <property type="match status" value="2"/>
</dbReference>
<evidence type="ECO:0000313" key="11">
    <source>
        <dbReference type="Proteomes" id="UP000294947"/>
    </source>
</evidence>
<dbReference type="AlphaFoldDB" id="A0A4R4ZFI1"/>
<feature type="transmembrane region" description="Helical" evidence="8">
    <location>
        <begin position="57"/>
        <end position="77"/>
    </location>
</feature>